<dbReference type="Proteomes" id="UP000197768">
    <property type="component" value="Unassembled WGS sequence"/>
</dbReference>
<feature type="transmembrane region" description="Helical" evidence="1">
    <location>
        <begin position="20"/>
        <end position="43"/>
    </location>
</feature>
<evidence type="ECO:0000313" key="2">
    <source>
        <dbReference type="EMBL" id="OWP82808.1"/>
    </source>
</evidence>
<sequence length="73" mass="8941">MRISENKQTDIFILLRSNKILKIAIYLMMLSFFYNLPIIGYSLKGDNELRIYDFVGIYLFRLYFKHRKYINSY</sequence>
<keyword evidence="1" id="KW-0812">Transmembrane</keyword>
<comment type="caution">
    <text evidence="2">The sequence shown here is derived from an EMBL/GenBank/DDBJ whole genome shotgun (WGS) entry which is preliminary data.</text>
</comment>
<reference evidence="2 3" key="1">
    <citation type="journal article" date="2017" name="Infect. Genet. Evol.">
        <title>Comparative genome analysis of fish pathogen Flavobacterium columnare reveals extensive sequence diversity within the species.</title>
        <authorList>
            <person name="Kayansamruaj P."/>
            <person name="Dong H.T."/>
            <person name="Hirono I."/>
            <person name="Kondo H."/>
            <person name="Senapin S."/>
            <person name="Rodkhum C."/>
        </authorList>
    </citation>
    <scope>NUCLEOTIDE SEQUENCE [LARGE SCALE GENOMIC DNA]</scope>
    <source>
        <strain evidence="2 3">1215</strain>
    </source>
</reference>
<keyword evidence="1" id="KW-0472">Membrane</keyword>
<organism evidence="2 3">
    <name type="scientific">Flavobacterium davisii</name>
    <dbReference type="NCBI Taxonomy" id="2906077"/>
    <lineage>
        <taxon>Bacteria</taxon>
        <taxon>Pseudomonadati</taxon>
        <taxon>Bacteroidota</taxon>
        <taxon>Flavobacteriia</taxon>
        <taxon>Flavobacteriales</taxon>
        <taxon>Flavobacteriaceae</taxon>
        <taxon>Flavobacterium</taxon>
    </lineage>
</organism>
<feature type="non-terminal residue" evidence="2">
    <location>
        <position position="73"/>
    </location>
</feature>
<evidence type="ECO:0000256" key="1">
    <source>
        <dbReference type="SAM" id="Phobius"/>
    </source>
</evidence>
<proteinExistence type="predicted"/>
<dbReference type="RefSeq" id="WP_235819817.1">
    <property type="nucleotide sequence ID" value="NZ_MTCZ01000249.1"/>
</dbReference>
<keyword evidence="1" id="KW-1133">Transmembrane helix</keyword>
<accession>A0A246GF88</accession>
<gene>
    <name evidence="2" type="ORF">BWK59_13920</name>
</gene>
<protein>
    <submittedName>
        <fullName evidence="2">Uncharacterized protein</fullName>
    </submittedName>
</protein>
<evidence type="ECO:0000313" key="3">
    <source>
        <dbReference type="Proteomes" id="UP000197768"/>
    </source>
</evidence>
<name>A0A246GF88_9FLAO</name>
<dbReference type="EMBL" id="MTCZ01000249">
    <property type="protein sequence ID" value="OWP82808.1"/>
    <property type="molecule type" value="Genomic_DNA"/>
</dbReference>
<dbReference type="AlphaFoldDB" id="A0A246GF88"/>